<reference evidence="1" key="1">
    <citation type="submission" date="2014-12" db="EMBL/GenBank/DDBJ databases">
        <title>Insight into the proteome of Arion vulgaris.</title>
        <authorList>
            <person name="Aradska J."/>
            <person name="Bulat T."/>
            <person name="Smidak R."/>
            <person name="Sarate P."/>
            <person name="Gangsoo J."/>
            <person name="Sialana F."/>
            <person name="Bilban M."/>
            <person name="Lubec G."/>
        </authorList>
    </citation>
    <scope>NUCLEOTIDE SEQUENCE</scope>
    <source>
        <tissue evidence="1">Skin</tissue>
    </source>
</reference>
<sequence length="70" mass="8305">MSCNTIMFTIDYNCQVNTIRWLWSRVLRRCVLLKYKTTNASLRKRWTTEINNAEKNMMSDAHTMASQNIS</sequence>
<evidence type="ECO:0000313" key="1">
    <source>
        <dbReference type="EMBL" id="CEK49838.1"/>
    </source>
</evidence>
<gene>
    <name evidence="1" type="primary">ORF9009</name>
</gene>
<protein>
    <submittedName>
        <fullName evidence="1">Uncharacterized protein</fullName>
    </submittedName>
</protein>
<feature type="non-terminal residue" evidence="1">
    <location>
        <position position="70"/>
    </location>
</feature>
<dbReference type="EMBL" id="HACG01002973">
    <property type="protein sequence ID" value="CEK49838.1"/>
    <property type="molecule type" value="Transcribed_RNA"/>
</dbReference>
<accession>A0A0B6Y129</accession>
<dbReference type="AlphaFoldDB" id="A0A0B6Y129"/>
<name>A0A0B6Y129_9EUPU</name>
<proteinExistence type="predicted"/>
<organism evidence="1">
    <name type="scientific">Arion vulgaris</name>
    <dbReference type="NCBI Taxonomy" id="1028688"/>
    <lineage>
        <taxon>Eukaryota</taxon>
        <taxon>Metazoa</taxon>
        <taxon>Spiralia</taxon>
        <taxon>Lophotrochozoa</taxon>
        <taxon>Mollusca</taxon>
        <taxon>Gastropoda</taxon>
        <taxon>Heterobranchia</taxon>
        <taxon>Euthyneura</taxon>
        <taxon>Panpulmonata</taxon>
        <taxon>Eupulmonata</taxon>
        <taxon>Stylommatophora</taxon>
        <taxon>Helicina</taxon>
        <taxon>Arionoidea</taxon>
        <taxon>Arionidae</taxon>
        <taxon>Arion</taxon>
    </lineage>
</organism>